<comment type="function">
    <text evidence="5">This protein binds to the 23S rRNA, and is important in its secondary structure. It is located near the subunit interface in the base of the L7/L12 stalk, and near the tRNA binding site of the peptidyltransferase center.</text>
</comment>
<dbReference type="GO" id="GO:0002181">
    <property type="term" value="P:cytoplasmic translation"/>
    <property type="evidence" value="ECO:0007669"/>
    <property type="project" value="TreeGrafter"/>
</dbReference>
<dbReference type="GeneID" id="37876008"/>
<dbReference type="InterPro" id="IPR020040">
    <property type="entry name" value="Ribosomal_uL6_a/b-dom"/>
</dbReference>
<gene>
    <name evidence="7" type="primary">rplF</name>
    <name evidence="5" type="synonym">rpl6</name>
    <name evidence="14" type="ORF">H0S71_03775</name>
    <name evidence="9" type="ORF">HNP86_000312</name>
    <name evidence="8" type="ORF">HNP88_001498</name>
    <name evidence="10" type="ORF">HNP93_000315</name>
    <name evidence="11" type="ORF">HNP94_000312</name>
    <name evidence="13" type="ORF">HNP96_000705</name>
    <name evidence="12" type="ORF">HNP97_000655</name>
    <name evidence="7" type="ORF">MMJJ_14240</name>
</gene>
<dbReference type="RefSeq" id="WP_011171359.1">
    <property type="nucleotide sequence ID" value="NZ_CP020120.1"/>
</dbReference>
<dbReference type="PANTHER" id="PTHR11655">
    <property type="entry name" value="60S/50S RIBOSOMAL PROTEIN L6/L9"/>
    <property type="match status" value="1"/>
</dbReference>
<reference evidence="16 17" key="3">
    <citation type="submission" date="2020-07" db="EMBL/GenBank/DDBJ databases">
        <title>Genomic Encyclopedia of Type Strains, Phase IV (KMG-V): Genome sequencing to study the core and pangenomes of soil and plant-associated prokaryotes.</title>
        <authorList>
            <person name="Whitman W."/>
        </authorList>
    </citation>
    <scope>NUCLEOTIDE SEQUENCE [LARGE SCALE GENOMIC DNA]</scope>
    <source>
        <strain evidence="9 17">A1</strain>
        <strain evidence="8 19">A5</strain>
        <strain evidence="10 16">C12</strain>
        <strain evidence="11 18">C13</strain>
        <strain evidence="13 21">D1</strain>
        <strain evidence="12 20">DSM 7078</strain>
    </source>
</reference>
<protein>
    <recommendedName>
        <fullName evidence="5">Large ribosomal subunit protein uL6</fullName>
    </recommendedName>
</protein>
<dbReference type="Proteomes" id="UP000239462">
    <property type="component" value="Chromosome"/>
</dbReference>
<evidence type="ECO:0000313" key="12">
    <source>
        <dbReference type="EMBL" id="MBB6067165.1"/>
    </source>
</evidence>
<proteinExistence type="inferred from homology"/>
<dbReference type="AlphaFoldDB" id="A0A2L1CBQ7"/>
<dbReference type="Proteomes" id="UP000564425">
    <property type="component" value="Unassembled WGS sequence"/>
</dbReference>
<keyword evidence="3 5" id="KW-0689">Ribosomal protein</keyword>
<dbReference type="NCBIfam" id="TIGR03653">
    <property type="entry name" value="uL6_arch"/>
    <property type="match status" value="1"/>
</dbReference>
<evidence type="ECO:0000313" key="15">
    <source>
        <dbReference type="Proteomes" id="UP000239462"/>
    </source>
</evidence>
<evidence type="ECO:0000256" key="1">
    <source>
        <dbReference type="ARBA" id="ARBA00022730"/>
    </source>
</evidence>
<keyword evidence="2 5" id="KW-0694">RNA-binding</keyword>
<dbReference type="Proteomes" id="UP000571854">
    <property type="component" value="Unassembled WGS sequence"/>
</dbReference>
<comment type="subunit">
    <text evidence="5">Part of the 50S ribosomal subunit.</text>
</comment>
<dbReference type="PANTHER" id="PTHR11655:SF16">
    <property type="entry name" value="60S RIBOSOMAL PROTEIN L9"/>
    <property type="match status" value="1"/>
</dbReference>
<dbReference type="EMBL" id="JACHED010000001">
    <property type="protein sequence ID" value="MBB6496684.1"/>
    <property type="molecule type" value="Genomic_DNA"/>
</dbReference>
<dbReference type="InterPro" id="IPR036789">
    <property type="entry name" value="Ribosomal_uL6-like_a/b-dom_sf"/>
</dbReference>
<dbReference type="GO" id="GO:0003735">
    <property type="term" value="F:structural constituent of ribosome"/>
    <property type="evidence" value="ECO:0007669"/>
    <property type="project" value="UniProtKB-UniRule"/>
</dbReference>
<dbReference type="Proteomes" id="UP000558015">
    <property type="component" value="Unassembled WGS sequence"/>
</dbReference>
<dbReference type="EMBL" id="JACDUH010000001">
    <property type="protein sequence ID" value="MBA2850181.1"/>
    <property type="molecule type" value="Genomic_DNA"/>
</dbReference>
<dbReference type="SMR" id="A0A2L1CBQ7"/>
<organism evidence="7 15">
    <name type="scientific">Methanococcus maripaludis</name>
    <name type="common">Methanococcus deltae</name>
    <dbReference type="NCBI Taxonomy" id="39152"/>
    <lineage>
        <taxon>Archaea</taxon>
        <taxon>Methanobacteriati</taxon>
        <taxon>Methanobacteriota</taxon>
        <taxon>Methanomada group</taxon>
        <taxon>Methanococci</taxon>
        <taxon>Methanococcales</taxon>
        <taxon>Methanococcaceae</taxon>
        <taxon>Methanococcus</taxon>
    </lineage>
</organism>
<evidence type="ECO:0000256" key="4">
    <source>
        <dbReference type="ARBA" id="ARBA00023274"/>
    </source>
</evidence>
<dbReference type="Proteomes" id="UP000714405">
    <property type="component" value="Unassembled WGS sequence"/>
</dbReference>
<evidence type="ECO:0000313" key="16">
    <source>
        <dbReference type="Proteomes" id="UP000558015"/>
    </source>
</evidence>
<dbReference type="KEGG" id="mmad:MMJJ_14240"/>
<feature type="domain" description="Large ribosomal subunit protein uL6 alpha-beta" evidence="6">
    <location>
        <begin position="97"/>
        <end position="171"/>
    </location>
</feature>
<dbReference type="InterPro" id="IPR002359">
    <property type="entry name" value="Ribosomal_uL6_CS2"/>
</dbReference>
<keyword evidence="4 5" id="KW-0687">Ribonucleoprotein</keyword>
<accession>A0A2L1CBQ7</accession>
<evidence type="ECO:0000313" key="17">
    <source>
        <dbReference type="Proteomes" id="UP000564425"/>
    </source>
</evidence>
<evidence type="ECO:0000313" key="9">
    <source>
        <dbReference type="EMBL" id="MBA2850181.1"/>
    </source>
</evidence>
<evidence type="ECO:0000313" key="19">
    <source>
        <dbReference type="Proteomes" id="UP000571854"/>
    </source>
</evidence>
<reference evidence="14" key="4">
    <citation type="submission" date="2020-07" db="EMBL/GenBank/DDBJ databases">
        <title>Severe corrosion of carbon steel in oil field produced water can be linked to methanogenic archaea containing a special type of NiFe hydrogenase.</title>
        <authorList>
            <person name="Lahme S."/>
            <person name="Mand J."/>
            <person name="Longwell J."/>
            <person name="Smith R."/>
            <person name="Enning D."/>
        </authorList>
    </citation>
    <scope>NUCLEOTIDE SEQUENCE</scope>
    <source>
        <strain evidence="14">MIC098Bin5</strain>
    </source>
</reference>
<evidence type="ECO:0000313" key="21">
    <source>
        <dbReference type="Proteomes" id="UP000590564"/>
    </source>
</evidence>
<evidence type="ECO:0000313" key="10">
    <source>
        <dbReference type="EMBL" id="MBA2857614.1"/>
    </source>
</evidence>
<dbReference type="EMBL" id="CP026606">
    <property type="protein sequence ID" value="AVB76802.1"/>
    <property type="molecule type" value="Genomic_DNA"/>
</dbReference>
<dbReference type="GO" id="GO:0019843">
    <property type="term" value="F:rRNA binding"/>
    <property type="evidence" value="ECO:0007669"/>
    <property type="project" value="UniProtKB-UniRule"/>
</dbReference>
<evidence type="ECO:0000256" key="5">
    <source>
        <dbReference type="HAMAP-Rule" id="MF_01365"/>
    </source>
</evidence>
<dbReference type="SUPFAM" id="SSF56053">
    <property type="entry name" value="Ribosomal protein L6"/>
    <property type="match status" value="2"/>
</dbReference>
<dbReference type="EMBL" id="JACDUN010000001">
    <property type="protein sequence ID" value="MBA2857614.1"/>
    <property type="molecule type" value="Genomic_DNA"/>
</dbReference>
<evidence type="ECO:0000313" key="7">
    <source>
        <dbReference type="EMBL" id="AVB76802.1"/>
    </source>
</evidence>
<sequence length="182" mass="19970">MPVAALIREEIEIPENVNVEINGSTVVVKSGAKELKRELMYPGIEISTEDGKVVIECAFPRKAQTAIVGTYRSHIQNMITGVTDGFEYKLVIRYAHFPMKVSAKGNTVMIDNFLGEKYTRTAKIMDGVTVKVSGEDVVVSGANKEFVGQTAANIEQATKVKGRDTRIFQDGIYIVEKAGKVL</sequence>
<dbReference type="PIRSF" id="PIRSF002162">
    <property type="entry name" value="Ribosomal_L6"/>
    <property type="match status" value="1"/>
</dbReference>
<evidence type="ECO:0000256" key="2">
    <source>
        <dbReference type="ARBA" id="ARBA00022884"/>
    </source>
</evidence>
<reference evidence="15" key="1">
    <citation type="journal article" date="2018" name="Genome Announc.">
        <title>Complete Genome Sequence of the Methanococcus maripaludis Type Strain JJ (DSM 2067), a Model for Selenoprotein Synthesis in Archaea.</title>
        <authorList>
            <person name="Poehlein A."/>
            <person name="Heym D."/>
            <person name="Quitzke V."/>
            <person name="Fersch J."/>
            <person name="Daniel R."/>
            <person name="Rother M."/>
        </authorList>
    </citation>
    <scope>NUCLEOTIDE SEQUENCE [LARGE SCALE GENOMIC DNA]</scope>
    <source>
        <strain evidence="15">DSM 2067</strain>
    </source>
</reference>
<feature type="domain" description="Large ribosomal subunit protein uL6 alpha-beta" evidence="6">
    <location>
        <begin position="13"/>
        <end position="85"/>
    </location>
</feature>
<dbReference type="EMBL" id="JACHIQ010000001">
    <property type="protein sequence ID" value="MBB6067165.1"/>
    <property type="molecule type" value="Genomic_DNA"/>
</dbReference>
<evidence type="ECO:0000313" key="20">
    <source>
        <dbReference type="Proteomes" id="UP000584706"/>
    </source>
</evidence>
<dbReference type="EMBL" id="JACDUO010000001">
    <property type="protein sequence ID" value="MBA2863312.1"/>
    <property type="molecule type" value="Genomic_DNA"/>
</dbReference>
<dbReference type="PROSITE" id="PS00700">
    <property type="entry name" value="RIBOSOMAL_L6_2"/>
    <property type="match status" value="1"/>
</dbReference>
<dbReference type="Pfam" id="PF00347">
    <property type="entry name" value="Ribosomal_L6"/>
    <property type="match status" value="2"/>
</dbReference>
<dbReference type="GO" id="GO:0022625">
    <property type="term" value="C:cytosolic large ribosomal subunit"/>
    <property type="evidence" value="ECO:0007669"/>
    <property type="project" value="UniProtKB-UniRule"/>
</dbReference>
<evidence type="ECO:0000313" key="14">
    <source>
        <dbReference type="EMBL" id="MBG0769010.1"/>
    </source>
</evidence>
<evidence type="ECO:0000313" key="13">
    <source>
        <dbReference type="EMBL" id="MBB6496684.1"/>
    </source>
</evidence>
<comment type="similarity">
    <text evidence="5">Belongs to the universal ribosomal protein uL6 family.</text>
</comment>
<evidence type="ECO:0000259" key="6">
    <source>
        <dbReference type="Pfam" id="PF00347"/>
    </source>
</evidence>
<name>A0A2L1CBQ7_METMI</name>
<dbReference type="InterPro" id="IPR000702">
    <property type="entry name" value="Ribosomal_uL6-like"/>
</dbReference>
<dbReference type="Proteomes" id="UP000567099">
    <property type="component" value="Unassembled WGS sequence"/>
</dbReference>
<dbReference type="FunFam" id="3.90.930.12:FF:000008">
    <property type="entry name" value="50S ribosomal protein L6"/>
    <property type="match status" value="1"/>
</dbReference>
<evidence type="ECO:0000313" key="8">
    <source>
        <dbReference type="EMBL" id="MBA2847314.1"/>
    </source>
</evidence>
<dbReference type="EMBL" id="JACDUJ010000001">
    <property type="protein sequence ID" value="MBA2847314.1"/>
    <property type="molecule type" value="Genomic_DNA"/>
</dbReference>
<dbReference type="Proteomes" id="UP000590564">
    <property type="component" value="Unassembled WGS sequence"/>
</dbReference>
<dbReference type="EMBL" id="JACCQJ010000001">
    <property type="protein sequence ID" value="MBG0769010.1"/>
    <property type="molecule type" value="Genomic_DNA"/>
</dbReference>
<evidence type="ECO:0000313" key="11">
    <source>
        <dbReference type="EMBL" id="MBA2863312.1"/>
    </source>
</evidence>
<evidence type="ECO:0000313" key="18">
    <source>
        <dbReference type="Proteomes" id="UP000567099"/>
    </source>
</evidence>
<dbReference type="InterPro" id="IPR019907">
    <property type="entry name" value="Ribosomal_uL6_arc"/>
</dbReference>
<evidence type="ECO:0000256" key="3">
    <source>
        <dbReference type="ARBA" id="ARBA00022980"/>
    </source>
</evidence>
<keyword evidence="1 5" id="KW-0699">rRNA-binding</keyword>
<dbReference type="Proteomes" id="UP000584706">
    <property type="component" value="Unassembled WGS sequence"/>
</dbReference>
<reference evidence="7" key="2">
    <citation type="submission" date="2018-02" db="EMBL/GenBank/DDBJ databases">
        <title>Complete genome sequence of the Methanococcus maripaludis type strain JJ (DSM 2067), a model for selenoprotein synthesis in Archaea.</title>
        <authorList>
            <person name="Poehlein A."/>
            <person name="Heym D."/>
            <person name="Quitzke V."/>
            <person name="Fersch J."/>
            <person name="Daniel R."/>
            <person name="Rother M."/>
        </authorList>
    </citation>
    <scope>NUCLEOTIDE SEQUENCE [LARGE SCALE GENOMIC DNA]</scope>
    <source>
        <strain evidence="7">DSM 2067</strain>
    </source>
</reference>
<dbReference type="Gene3D" id="3.90.930.12">
    <property type="entry name" value="Ribosomal protein L6, alpha-beta domain"/>
    <property type="match status" value="2"/>
</dbReference>
<dbReference type="HAMAP" id="MF_01365_A">
    <property type="entry name" value="Ribosomal_uL6_A"/>
    <property type="match status" value="1"/>
</dbReference>
<dbReference type="NCBIfam" id="NF004037">
    <property type="entry name" value="PRK05518.1"/>
    <property type="match status" value="1"/>
</dbReference>